<evidence type="ECO:0000256" key="2">
    <source>
        <dbReference type="SAM" id="MobiDB-lite"/>
    </source>
</evidence>
<dbReference type="Pfam" id="PF00616">
    <property type="entry name" value="RasGAP"/>
    <property type="match status" value="1"/>
</dbReference>
<dbReference type="Pfam" id="PF04784">
    <property type="entry name" value="DUF547"/>
    <property type="match status" value="1"/>
</dbReference>
<dbReference type="CDD" id="cd00030">
    <property type="entry name" value="C2"/>
    <property type="match status" value="1"/>
</dbReference>
<dbReference type="PANTHER" id="PTHR10194">
    <property type="entry name" value="RAS GTPASE-ACTIVATING PROTEINS"/>
    <property type="match status" value="1"/>
</dbReference>
<feature type="domain" description="Ras-GAP" evidence="4">
    <location>
        <begin position="162"/>
        <end position="353"/>
    </location>
</feature>
<dbReference type="InterPro" id="IPR001936">
    <property type="entry name" value="RasGAP_dom"/>
</dbReference>
<keyword evidence="6" id="KW-1185">Reference proteome</keyword>
<feature type="compositionally biased region" description="Basic and acidic residues" evidence="2">
    <location>
        <begin position="589"/>
        <end position="608"/>
    </location>
</feature>
<dbReference type="InterPro" id="IPR000008">
    <property type="entry name" value="C2_dom"/>
</dbReference>
<organism evidence="5 6">
    <name type="scientific">Anaeramoeba flamelloides</name>
    <dbReference type="NCBI Taxonomy" id="1746091"/>
    <lineage>
        <taxon>Eukaryota</taxon>
        <taxon>Metamonada</taxon>
        <taxon>Anaeramoebidae</taxon>
        <taxon>Anaeramoeba</taxon>
    </lineage>
</organism>
<feature type="compositionally biased region" description="Basic and acidic residues" evidence="2">
    <location>
        <begin position="548"/>
        <end position="566"/>
    </location>
</feature>
<dbReference type="SUPFAM" id="SSF48350">
    <property type="entry name" value="GTPase activation domain, GAP"/>
    <property type="match status" value="1"/>
</dbReference>
<proteinExistence type="predicted"/>
<dbReference type="Gene3D" id="1.10.506.10">
    <property type="entry name" value="GTPase Activation - p120gap, domain 1"/>
    <property type="match status" value="2"/>
</dbReference>
<dbReference type="PROSITE" id="PS50018">
    <property type="entry name" value="RAS_GTPASE_ACTIV_2"/>
    <property type="match status" value="1"/>
</dbReference>
<dbReference type="EMBL" id="JAOAOG010000020">
    <property type="protein sequence ID" value="KAJ6254440.1"/>
    <property type="molecule type" value="Genomic_DNA"/>
</dbReference>
<dbReference type="Gene3D" id="2.60.40.150">
    <property type="entry name" value="C2 domain"/>
    <property type="match status" value="1"/>
</dbReference>
<name>A0ABQ8ZCM1_9EUKA</name>
<keyword evidence="1" id="KW-0343">GTPase activation</keyword>
<evidence type="ECO:0000259" key="4">
    <source>
        <dbReference type="PROSITE" id="PS50018"/>
    </source>
</evidence>
<evidence type="ECO:0000259" key="3">
    <source>
        <dbReference type="PROSITE" id="PS50004"/>
    </source>
</evidence>
<feature type="region of interest" description="Disordered" evidence="2">
    <location>
        <begin position="548"/>
        <end position="577"/>
    </location>
</feature>
<feature type="region of interest" description="Disordered" evidence="2">
    <location>
        <begin position="589"/>
        <end position="611"/>
    </location>
</feature>
<dbReference type="InterPro" id="IPR035892">
    <property type="entry name" value="C2_domain_sf"/>
</dbReference>
<dbReference type="CDD" id="cd04519">
    <property type="entry name" value="RasGAP"/>
    <property type="match status" value="1"/>
</dbReference>
<sequence>MSEIHPDLYVQVLQCRDLFDENENEIKGNLRSELDYFCTVQLDRHQLQTCYKPSTNLLWEEEFLFLVPNSLPDLRIQICSIPQSSNRKKELKIAKLKIPLDTLLDEKPKTEWYPLKFFDQPNSKSTNKPALLLKIHFAFKRLLCNDNFKLLNTFLNVVHSGDRKNLALILIKVLIQYNVAIPFICHTIEYEVENTRTHQNLFRTDSLATRLMGFMAHEVGIQYLNYVLKKNIKQTMKISDKLEIDKNRYKKIENYEKTIKLIEKYSQKYLDTIFESHNAMPTEFLEICKQLKVSVSKKFPKNEVSAISSFLFLRFIAPEIILPRKTLSPNTQLKHHQSFNLRLFGKIFLGFVNGRDVALKDPKLKPLRKWAEMNFEDYKNFIHTVSSGKSRIINKNQKKSAKTKNVVQFKYLLDLYKFLKKYFDKIDTILFVPSEEEKEGTSFHHFLQFDDPAVNLAMILNEFQEPPKRQYQKLHDIPIKKLLQVKAMKLRKTETIELLENFDVDQGILNFKIKFNGQPRKAKIIAQELISLFKQLYEKYFIPDETEKKVGSEKSENSKSKGKESSNNDEETENEKSLLEFLQDSEDIEKEKEKEKEKEREKEKEKEKEKKKKENIKIQLPIFKITNQSDRRILEYFPINWKLISKDKLFTQITELLGELKGVKLNLLNISELITFWINISNSLMVHSCIYNQSPPQNVYHLTKYNSDYKYLIDGNLYSRDDIIHGCLFGGKKYFGKQDPRYKYIIPKEYQSSYFYFAVTDLQKRSPELFCYNSSLIDKQLLFVSNKFLSKSIQFQSQKNDNQIDIILPVLVKYSLKSFGEPDSKILNFIISTLKITNPGLMSKLIQTLKKNYKIKFLDINFPNVIEKNEFPKNIAFQVNKINSTIDTNNEFTLLKNDSNQVKFRIIPPKQSLLQSILPIYNIKNNNSSNK</sequence>
<feature type="domain" description="C2" evidence="3">
    <location>
        <begin position="1"/>
        <end position="113"/>
    </location>
</feature>
<dbReference type="SMART" id="SM00323">
    <property type="entry name" value="RasGAP"/>
    <property type="match status" value="1"/>
</dbReference>
<dbReference type="InterPro" id="IPR039360">
    <property type="entry name" value="Ras_GTPase"/>
</dbReference>
<gene>
    <name evidence="5" type="ORF">M0813_12398</name>
</gene>
<dbReference type="InterPro" id="IPR008936">
    <property type="entry name" value="Rho_GTPase_activation_prot"/>
</dbReference>
<dbReference type="Proteomes" id="UP001150062">
    <property type="component" value="Unassembled WGS sequence"/>
</dbReference>
<dbReference type="SMART" id="SM00239">
    <property type="entry name" value="C2"/>
    <property type="match status" value="1"/>
</dbReference>
<dbReference type="SUPFAM" id="SSF49562">
    <property type="entry name" value="C2 domain (Calcium/lipid-binding domain, CaLB)"/>
    <property type="match status" value="1"/>
</dbReference>
<dbReference type="Pfam" id="PF00168">
    <property type="entry name" value="C2"/>
    <property type="match status" value="1"/>
</dbReference>
<protein>
    <submittedName>
        <fullName evidence="5">Ras gtpase-activating protein</fullName>
    </submittedName>
</protein>
<evidence type="ECO:0000313" key="5">
    <source>
        <dbReference type="EMBL" id="KAJ6254440.1"/>
    </source>
</evidence>
<comment type="caution">
    <text evidence="5">The sequence shown here is derived from an EMBL/GenBank/DDBJ whole genome shotgun (WGS) entry which is preliminary data.</text>
</comment>
<accession>A0ABQ8ZCM1</accession>
<reference evidence="5" key="1">
    <citation type="submission" date="2022-08" db="EMBL/GenBank/DDBJ databases">
        <title>Novel sulfate-reducing endosymbionts in the free-living metamonad Anaeramoeba.</title>
        <authorList>
            <person name="Jerlstrom-Hultqvist J."/>
            <person name="Cepicka I."/>
            <person name="Gallot-Lavallee L."/>
            <person name="Salas-Leiva D."/>
            <person name="Curtis B.A."/>
            <person name="Zahonova K."/>
            <person name="Pipaliya S."/>
            <person name="Dacks J."/>
            <person name="Roger A.J."/>
        </authorList>
    </citation>
    <scope>NUCLEOTIDE SEQUENCE</scope>
    <source>
        <strain evidence="5">Schooner1</strain>
    </source>
</reference>
<dbReference type="PROSITE" id="PS50004">
    <property type="entry name" value="C2"/>
    <property type="match status" value="1"/>
</dbReference>
<evidence type="ECO:0000256" key="1">
    <source>
        <dbReference type="ARBA" id="ARBA00022468"/>
    </source>
</evidence>
<dbReference type="InterPro" id="IPR006869">
    <property type="entry name" value="DUF547"/>
</dbReference>
<evidence type="ECO:0000313" key="6">
    <source>
        <dbReference type="Proteomes" id="UP001150062"/>
    </source>
</evidence>